<name>A0A8J3QEG6_9ACTN</name>
<gene>
    <name evidence="1" type="ORF">Rhe02_73080</name>
</gene>
<organism evidence="1 2">
    <name type="scientific">Rhizocola hellebori</name>
    <dbReference type="NCBI Taxonomy" id="1392758"/>
    <lineage>
        <taxon>Bacteria</taxon>
        <taxon>Bacillati</taxon>
        <taxon>Actinomycetota</taxon>
        <taxon>Actinomycetes</taxon>
        <taxon>Micromonosporales</taxon>
        <taxon>Micromonosporaceae</taxon>
        <taxon>Rhizocola</taxon>
    </lineage>
</organism>
<proteinExistence type="predicted"/>
<comment type="caution">
    <text evidence="1">The sequence shown here is derived from an EMBL/GenBank/DDBJ whole genome shotgun (WGS) entry which is preliminary data.</text>
</comment>
<reference evidence="1" key="1">
    <citation type="submission" date="2021-01" db="EMBL/GenBank/DDBJ databases">
        <title>Whole genome shotgun sequence of Rhizocola hellebori NBRC 109834.</title>
        <authorList>
            <person name="Komaki H."/>
            <person name="Tamura T."/>
        </authorList>
    </citation>
    <scope>NUCLEOTIDE SEQUENCE</scope>
    <source>
        <strain evidence="1">NBRC 109834</strain>
    </source>
</reference>
<protein>
    <recommendedName>
        <fullName evidence="3">Nucleotidyltransferase family protein</fullName>
    </recommendedName>
</protein>
<evidence type="ECO:0000313" key="2">
    <source>
        <dbReference type="Proteomes" id="UP000612899"/>
    </source>
</evidence>
<accession>A0A8J3QEG6</accession>
<dbReference type="RefSeq" id="WP_203912978.1">
    <property type="nucleotide sequence ID" value="NZ_BONY01000064.1"/>
</dbReference>
<dbReference type="Proteomes" id="UP000612899">
    <property type="component" value="Unassembled WGS sequence"/>
</dbReference>
<sequence length="355" mass="38233">MHPRISMITVEELLGVPPGYPPWRVADMARRARALPTWLSTAYARGIPLSPAAQEVLDREWRRVETLHGIAEAMAAAHRVTVLKGVRIAGHLPKGMLRQSGDVDLVAADEEALWRCVQDLIERFDAVPQGVSVMTGTDTHYGVALKWPASEAFLDKPMGADVTTCAFAGNFAGVPIRTAPLDDDDLCSIFAVAEERFQRKYRLKDLLDLLVLAEVAEDRFGGELLTLIPRYAKEVCLAPELLQLIGKADAWVPVSPLWEAIAAALQPVAQDEKAARKGGGRVMHRLEFGLPISSITSTAGIAERIERGGGDLLKTPIGTCLLVDSPVVDADELAAALEFLRRGGPAAVICPGGAA</sequence>
<evidence type="ECO:0000313" key="1">
    <source>
        <dbReference type="EMBL" id="GIH09241.1"/>
    </source>
</evidence>
<evidence type="ECO:0008006" key="3">
    <source>
        <dbReference type="Google" id="ProtNLM"/>
    </source>
</evidence>
<dbReference type="EMBL" id="BONY01000064">
    <property type="protein sequence ID" value="GIH09241.1"/>
    <property type="molecule type" value="Genomic_DNA"/>
</dbReference>
<keyword evidence="2" id="KW-1185">Reference proteome</keyword>
<dbReference type="AlphaFoldDB" id="A0A8J3QEG6"/>